<comment type="caution">
    <text evidence="2">The sequence shown here is derived from an EMBL/GenBank/DDBJ whole genome shotgun (WGS) entry which is preliminary data.</text>
</comment>
<dbReference type="AlphaFoldDB" id="A0A2P5IBS9"/>
<dbReference type="STRING" id="158607.A0A2P5IBS9"/>
<dbReference type="OrthoDB" id="2405944at2759"/>
<gene>
    <name evidence="2" type="ORF">DHEL01_v201716</name>
</gene>
<protein>
    <recommendedName>
        <fullName evidence="4">P-loop containing nucleoside triphosphate hydrolase</fullName>
    </recommendedName>
</protein>
<dbReference type="SUPFAM" id="SSF52540">
    <property type="entry name" value="P-loop containing nucleoside triphosphate hydrolases"/>
    <property type="match status" value="1"/>
</dbReference>
<name>A0A2P5IBS9_DIAHE</name>
<dbReference type="EMBL" id="MAVT02000082">
    <property type="protein sequence ID" value="POS79906.1"/>
    <property type="molecule type" value="Genomic_DNA"/>
</dbReference>
<evidence type="ECO:0000313" key="3">
    <source>
        <dbReference type="Proteomes" id="UP000094444"/>
    </source>
</evidence>
<organism evidence="2 3">
    <name type="scientific">Diaporthe helianthi</name>
    <dbReference type="NCBI Taxonomy" id="158607"/>
    <lineage>
        <taxon>Eukaryota</taxon>
        <taxon>Fungi</taxon>
        <taxon>Dikarya</taxon>
        <taxon>Ascomycota</taxon>
        <taxon>Pezizomycotina</taxon>
        <taxon>Sordariomycetes</taxon>
        <taxon>Sordariomycetidae</taxon>
        <taxon>Diaporthales</taxon>
        <taxon>Diaporthaceae</taxon>
        <taxon>Diaporthe</taxon>
    </lineage>
</organism>
<sequence length="415" mass="46441">MSNRPIFMATHPRACSTAFERVFMTRRDILQTAHEPFGDAFYYGPERLSRRFANDGEARVKSGFSQSTYKTIMDRLENDGKEEDERHSDHLQKTYQASHVICSDAYRQQGKRVFIKDIAHYLLPPDGQPAKIAPTLVGGHNLTNGPGPDTNNDSHTSNAPEHTTGTVNGPTNGDDTGAATAPTHTNGFVNGPTDANAEEENPTVMPTEMLRGFHWTFLIRHPRRSIPSYYRCTIPPLSELTGFDEFMPSEAGYDELRRLFDYLLDQGIIGPAKAGDEAPLDEALNDTSSEQGGAADRCSITVIDADDLLNKPESILKTYCKEVGIDYSPSMLQWGDEDNQQYAAKAFEKWYGFHHDAIDSTCLRPRAGHHKVPTVEAENEEWRKKFGEEAARVIRETVDANVADYEYLKSFALKV</sequence>
<keyword evidence="3" id="KW-1185">Reference proteome</keyword>
<feature type="region of interest" description="Disordered" evidence="1">
    <location>
        <begin position="274"/>
        <end position="293"/>
    </location>
</feature>
<feature type="compositionally biased region" description="Polar residues" evidence="1">
    <location>
        <begin position="141"/>
        <end position="174"/>
    </location>
</feature>
<evidence type="ECO:0000313" key="2">
    <source>
        <dbReference type="EMBL" id="POS79906.1"/>
    </source>
</evidence>
<dbReference type="InterPro" id="IPR053226">
    <property type="entry name" value="Pyrrolopyrazine_biosynth_F"/>
</dbReference>
<feature type="region of interest" description="Disordered" evidence="1">
    <location>
        <begin position="137"/>
        <end position="194"/>
    </location>
</feature>
<evidence type="ECO:0008006" key="4">
    <source>
        <dbReference type="Google" id="ProtNLM"/>
    </source>
</evidence>
<accession>A0A2P5IBS9</accession>
<dbReference type="PANTHER" id="PTHR48419:SF1">
    <property type="entry name" value="SULFOTRANSFERASE DOMAIN-CONTAINING PROTEIN"/>
    <property type="match status" value="1"/>
</dbReference>
<dbReference type="Proteomes" id="UP000094444">
    <property type="component" value="Unassembled WGS sequence"/>
</dbReference>
<evidence type="ECO:0000256" key="1">
    <source>
        <dbReference type="SAM" id="MobiDB-lite"/>
    </source>
</evidence>
<dbReference type="InterPro" id="IPR027417">
    <property type="entry name" value="P-loop_NTPase"/>
</dbReference>
<reference evidence="2" key="1">
    <citation type="submission" date="2017-09" db="EMBL/GenBank/DDBJ databases">
        <title>Polyketide synthases of a Diaporthe helianthi virulent isolate.</title>
        <authorList>
            <person name="Baroncelli R."/>
        </authorList>
    </citation>
    <scope>NUCLEOTIDE SEQUENCE [LARGE SCALE GENOMIC DNA]</scope>
    <source>
        <strain evidence="2">7/96</strain>
    </source>
</reference>
<proteinExistence type="predicted"/>
<dbReference type="PANTHER" id="PTHR48419">
    <property type="entry name" value="SULFOTRANSFERASE DOMAIN-CONTAINING PROTEIN"/>
    <property type="match status" value="1"/>
</dbReference>
<dbReference type="InParanoid" id="A0A2P5IBS9"/>
<dbReference type="Pfam" id="PF19798">
    <property type="entry name" value="Sulfotransfer_5"/>
    <property type="match status" value="1"/>
</dbReference>
<dbReference type="Gene3D" id="3.40.50.300">
    <property type="entry name" value="P-loop containing nucleotide triphosphate hydrolases"/>
    <property type="match status" value="1"/>
</dbReference>